<evidence type="ECO:0000256" key="2">
    <source>
        <dbReference type="ARBA" id="ARBA00004308"/>
    </source>
</evidence>
<dbReference type="PANTHER" id="PTHR24092">
    <property type="entry name" value="PROBABLE PHOSPHOLIPID-TRANSPORTING ATPASE"/>
    <property type="match status" value="1"/>
</dbReference>
<dbReference type="Gene3D" id="1.20.1110.10">
    <property type="entry name" value="Calcium-transporting ATPase, transmembrane domain"/>
    <property type="match status" value="1"/>
</dbReference>
<evidence type="ECO:0000256" key="7">
    <source>
        <dbReference type="ARBA" id="ARBA00022967"/>
    </source>
</evidence>
<comment type="subcellular location">
    <subcellularLocation>
        <location evidence="2">Endomembrane system</location>
    </subcellularLocation>
    <subcellularLocation>
        <location evidence="1">Membrane</location>
        <topology evidence="1">Multi-pass membrane protein</topology>
    </subcellularLocation>
</comment>
<keyword evidence="7" id="KW-1278">Translocase</keyword>
<evidence type="ECO:0000259" key="12">
    <source>
        <dbReference type="Pfam" id="PF00122"/>
    </source>
</evidence>
<evidence type="ECO:0000256" key="1">
    <source>
        <dbReference type="ARBA" id="ARBA00004141"/>
    </source>
</evidence>
<keyword evidence="5" id="KW-0547">Nucleotide-binding</keyword>
<dbReference type="SUPFAM" id="SSF81653">
    <property type="entry name" value="Calcium ATPase, transduction domain A"/>
    <property type="match status" value="1"/>
</dbReference>
<keyword evidence="14" id="KW-1185">Reference proteome</keyword>
<dbReference type="InterPro" id="IPR023298">
    <property type="entry name" value="ATPase_P-typ_TM_dom_sf"/>
</dbReference>
<dbReference type="Pfam" id="PF00122">
    <property type="entry name" value="E1-E2_ATPase"/>
    <property type="match status" value="1"/>
</dbReference>
<evidence type="ECO:0000256" key="3">
    <source>
        <dbReference type="ARBA" id="ARBA00022448"/>
    </source>
</evidence>
<evidence type="ECO:0000256" key="6">
    <source>
        <dbReference type="ARBA" id="ARBA00022840"/>
    </source>
</evidence>
<keyword evidence="9 11" id="KW-0472">Membrane</keyword>
<dbReference type="Gene3D" id="3.40.50.1000">
    <property type="entry name" value="HAD superfamily/HAD-like"/>
    <property type="match status" value="1"/>
</dbReference>
<dbReference type="Gene3D" id="2.70.150.10">
    <property type="entry name" value="Calcium-transporting ATPase, cytoplasmic transduction domain A"/>
    <property type="match status" value="2"/>
</dbReference>
<dbReference type="GO" id="GO:0005524">
    <property type="term" value="F:ATP binding"/>
    <property type="evidence" value="ECO:0007669"/>
    <property type="project" value="UniProtKB-KW"/>
</dbReference>
<dbReference type="AlphaFoldDB" id="A0A2H3BP65"/>
<keyword evidence="4 11" id="KW-0812">Transmembrane</keyword>
<dbReference type="STRING" id="1076256.A0A2H3BP65"/>
<dbReference type="GO" id="GO:0045332">
    <property type="term" value="P:phospholipid translocation"/>
    <property type="evidence" value="ECO:0007669"/>
    <property type="project" value="TreeGrafter"/>
</dbReference>
<feature type="domain" description="P-type ATPase A" evidence="12">
    <location>
        <begin position="65"/>
        <end position="116"/>
    </location>
</feature>
<evidence type="ECO:0000313" key="13">
    <source>
        <dbReference type="EMBL" id="PBK64856.1"/>
    </source>
</evidence>
<feature type="transmembrane region" description="Helical" evidence="11">
    <location>
        <begin position="224"/>
        <end position="244"/>
    </location>
</feature>
<dbReference type="EMBL" id="KZ293449">
    <property type="protein sequence ID" value="PBK64856.1"/>
    <property type="molecule type" value="Genomic_DNA"/>
</dbReference>
<dbReference type="GO" id="GO:0005886">
    <property type="term" value="C:plasma membrane"/>
    <property type="evidence" value="ECO:0007669"/>
    <property type="project" value="TreeGrafter"/>
</dbReference>
<dbReference type="Gene3D" id="3.40.1110.10">
    <property type="entry name" value="Calcium-transporting ATPase, cytoplasmic domain N"/>
    <property type="match status" value="1"/>
</dbReference>
<keyword evidence="8 11" id="KW-1133">Transmembrane helix</keyword>
<dbReference type="InterPro" id="IPR023214">
    <property type="entry name" value="HAD_sf"/>
</dbReference>
<evidence type="ECO:0000256" key="10">
    <source>
        <dbReference type="SAM" id="MobiDB-lite"/>
    </source>
</evidence>
<dbReference type="GO" id="GO:0140326">
    <property type="term" value="F:ATPase-coupled intramembrane lipid transporter activity"/>
    <property type="evidence" value="ECO:0007669"/>
    <property type="project" value="TreeGrafter"/>
</dbReference>
<keyword evidence="6" id="KW-0067">ATP-binding</keyword>
<evidence type="ECO:0000256" key="11">
    <source>
        <dbReference type="SAM" id="Phobius"/>
    </source>
</evidence>
<dbReference type="PANTHER" id="PTHR24092:SF180">
    <property type="entry name" value="PHOSPHOLIPID-TRANSPORTING ATPASE DNF1-RELATED"/>
    <property type="match status" value="1"/>
</dbReference>
<evidence type="ECO:0000256" key="9">
    <source>
        <dbReference type="ARBA" id="ARBA00023136"/>
    </source>
</evidence>
<feature type="region of interest" description="Disordered" evidence="10">
    <location>
        <begin position="29"/>
        <end position="57"/>
    </location>
</feature>
<accession>A0A2H3BP65</accession>
<evidence type="ECO:0000313" key="14">
    <source>
        <dbReference type="Proteomes" id="UP000218334"/>
    </source>
</evidence>
<evidence type="ECO:0000256" key="4">
    <source>
        <dbReference type="ARBA" id="ARBA00022692"/>
    </source>
</evidence>
<evidence type="ECO:0000256" key="5">
    <source>
        <dbReference type="ARBA" id="ARBA00022741"/>
    </source>
</evidence>
<protein>
    <recommendedName>
        <fullName evidence="12">P-type ATPase A domain-containing protein</fullName>
    </recommendedName>
</protein>
<gene>
    <name evidence="13" type="ORF">ARMSODRAFT_989840</name>
</gene>
<dbReference type="InterPro" id="IPR008250">
    <property type="entry name" value="ATPase_P-typ_transduc_dom_A_sf"/>
</dbReference>
<dbReference type="InterPro" id="IPR018303">
    <property type="entry name" value="ATPase_P-typ_P_site"/>
</dbReference>
<dbReference type="InterPro" id="IPR023299">
    <property type="entry name" value="ATPase_P-typ_cyto_dom_N"/>
</dbReference>
<feature type="compositionally biased region" description="Polar residues" evidence="10">
    <location>
        <begin position="42"/>
        <end position="57"/>
    </location>
</feature>
<proteinExistence type="predicted"/>
<keyword evidence="3" id="KW-0813">Transport</keyword>
<organism evidence="13 14">
    <name type="scientific">Armillaria solidipes</name>
    <dbReference type="NCBI Taxonomy" id="1076256"/>
    <lineage>
        <taxon>Eukaryota</taxon>
        <taxon>Fungi</taxon>
        <taxon>Dikarya</taxon>
        <taxon>Basidiomycota</taxon>
        <taxon>Agaricomycotina</taxon>
        <taxon>Agaricomycetes</taxon>
        <taxon>Agaricomycetidae</taxon>
        <taxon>Agaricales</taxon>
        <taxon>Marasmiineae</taxon>
        <taxon>Physalacriaceae</taxon>
        <taxon>Armillaria</taxon>
    </lineage>
</organism>
<dbReference type="InterPro" id="IPR059000">
    <property type="entry name" value="ATPase_P-type_domA"/>
</dbReference>
<reference evidence="14" key="1">
    <citation type="journal article" date="2017" name="Nat. Ecol. Evol.">
        <title>Genome expansion and lineage-specific genetic innovations in the forest pathogenic fungi Armillaria.</title>
        <authorList>
            <person name="Sipos G."/>
            <person name="Prasanna A.N."/>
            <person name="Walter M.C."/>
            <person name="O'Connor E."/>
            <person name="Balint B."/>
            <person name="Krizsan K."/>
            <person name="Kiss B."/>
            <person name="Hess J."/>
            <person name="Varga T."/>
            <person name="Slot J."/>
            <person name="Riley R."/>
            <person name="Boka B."/>
            <person name="Rigling D."/>
            <person name="Barry K."/>
            <person name="Lee J."/>
            <person name="Mihaltcheva S."/>
            <person name="LaButti K."/>
            <person name="Lipzen A."/>
            <person name="Waldron R."/>
            <person name="Moloney N.M."/>
            <person name="Sperisen C."/>
            <person name="Kredics L."/>
            <person name="Vagvoelgyi C."/>
            <person name="Patrignani A."/>
            <person name="Fitzpatrick D."/>
            <person name="Nagy I."/>
            <person name="Doyle S."/>
            <person name="Anderson J.B."/>
            <person name="Grigoriev I.V."/>
            <person name="Gueldener U."/>
            <person name="Muensterkoetter M."/>
            <person name="Nagy L.G."/>
        </authorList>
    </citation>
    <scope>NUCLEOTIDE SEQUENCE [LARGE SCALE GENOMIC DNA]</scope>
    <source>
        <strain evidence="14">28-4</strain>
    </source>
</reference>
<sequence>MLSKTGDISVLSSTTSLVRTGAGRQLDDIQSIDSHSYPPDGSSLSDTSTQRNSTTDFRQFKQSSARWERTLWKKLEVGDIVLLRENDQVPADIVVLSMSDPDDMCYLETKNLDGETNVKPRKSIKATLSISSEDDIERSSFYLDSEPPHQNLYLYHGVLRYKDTATGEKKQEPVTINEMLLRGCAIRNTIWIIGLVFTGADTKIMLNGGATPSKRSKIEKETNFNVIVNFGVLVFMCTIAAIFNGLQDAQTGTSAEFFEINSDAMESPIVNAIITFVSCLIAFQNISPISLYISIEVVKTIQAYFISQDVDMYYQPYDTPCVPKTWNISDDLGQIEYVFSDKTGTLTQNIMVFQKCSSVTEAQRGAATREGNADSLDPPLKQQMLSVMERTFKNRYLQPEKLTLVSPKLAQDLADRLSE</sequence>
<evidence type="ECO:0000256" key="8">
    <source>
        <dbReference type="ARBA" id="ARBA00022989"/>
    </source>
</evidence>
<dbReference type="FunFam" id="3.40.50.1000:FF:000001">
    <property type="entry name" value="Phospholipid-transporting ATPase IC"/>
    <property type="match status" value="1"/>
</dbReference>
<name>A0A2H3BP65_9AGAR</name>
<dbReference type="SUPFAM" id="SSF81665">
    <property type="entry name" value="Calcium ATPase, transmembrane domain M"/>
    <property type="match status" value="1"/>
</dbReference>
<dbReference type="Proteomes" id="UP000218334">
    <property type="component" value="Unassembled WGS sequence"/>
</dbReference>
<dbReference type="PROSITE" id="PS00154">
    <property type="entry name" value="ATPASE_E1_E2"/>
    <property type="match status" value="1"/>
</dbReference>